<sequence length="178" mass="20749">METLPKLLEKRTQRQSGNCELNFRNLEKSILAETKEQDATRCQSILNKFSPEKCEIEPLDSDSGEISKNSELCIYFSIFRDAKLVQSLKHLKFLDLNWFSFNNVDSKNMHLVDFLESSFPNKTNALCFWSKNGMDLNRSNYLNPLINLSSKVSQKCHFNLSPLAFPHCRDWWQLTNMS</sequence>
<comment type="caution">
    <text evidence="1">The sequence shown here is derived from an EMBL/GenBank/DDBJ whole genome shotgun (WGS) entry which is preliminary data.</text>
</comment>
<dbReference type="Proteomes" id="UP001295684">
    <property type="component" value="Unassembled WGS sequence"/>
</dbReference>
<accession>A0AAD1UU75</accession>
<evidence type="ECO:0000313" key="1">
    <source>
        <dbReference type="EMBL" id="CAI2372004.1"/>
    </source>
</evidence>
<name>A0AAD1UU75_EUPCR</name>
<evidence type="ECO:0000313" key="2">
    <source>
        <dbReference type="Proteomes" id="UP001295684"/>
    </source>
</evidence>
<reference evidence="1" key="1">
    <citation type="submission" date="2023-07" db="EMBL/GenBank/DDBJ databases">
        <authorList>
            <consortium name="AG Swart"/>
            <person name="Singh M."/>
            <person name="Singh A."/>
            <person name="Seah K."/>
            <person name="Emmerich C."/>
        </authorList>
    </citation>
    <scope>NUCLEOTIDE SEQUENCE</scope>
    <source>
        <strain evidence="1">DP1</strain>
    </source>
</reference>
<dbReference type="AlphaFoldDB" id="A0AAD1UU75"/>
<keyword evidence="2" id="KW-1185">Reference proteome</keyword>
<proteinExistence type="predicted"/>
<protein>
    <submittedName>
        <fullName evidence="1">Uncharacterized protein</fullName>
    </submittedName>
</protein>
<dbReference type="EMBL" id="CAMPGE010013266">
    <property type="protein sequence ID" value="CAI2372004.1"/>
    <property type="molecule type" value="Genomic_DNA"/>
</dbReference>
<organism evidence="1 2">
    <name type="scientific">Euplotes crassus</name>
    <dbReference type="NCBI Taxonomy" id="5936"/>
    <lineage>
        <taxon>Eukaryota</taxon>
        <taxon>Sar</taxon>
        <taxon>Alveolata</taxon>
        <taxon>Ciliophora</taxon>
        <taxon>Intramacronucleata</taxon>
        <taxon>Spirotrichea</taxon>
        <taxon>Hypotrichia</taxon>
        <taxon>Euplotida</taxon>
        <taxon>Euplotidae</taxon>
        <taxon>Moneuplotes</taxon>
    </lineage>
</organism>
<gene>
    <name evidence="1" type="ORF">ECRASSUSDP1_LOCUS13331</name>
</gene>